<proteinExistence type="predicted"/>
<dbReference type="AlphaFoldDB" id="A0A0F8YLY5"/>
<evidence type="ECO:0008006" key="2">
    <source>
        <dbReference type="Google" id="ProtNLM"/>
    </source>
</evidence>
<evidence type="ECO:0000313" key="1">
    <source>
        <dbReference type="EMBL" id="KKK49111.1"/>
    </source>
</evidence>
<comment type="caution">
    <text evidence="1">The sequence shown here is derived from an EMBL/GenBank/DDBJ whole genome shotgun (WGS) entry which is preliminary data.</text>
</comment>
<gene>
    <name evidence="1" type="ORF">LCGC14_3138380</name>
</gene>
<name>A0A0F8YLY5_9ZZZZ</name>
<organism evidence="1">
    <name type="scientific">marine sediment metagenome</name>
    <dbReference type="NCBI Taxonomy" id="412755"/>
    <lineage>
        <taxon>unclassified sequences</taxon>
        <taxon>metagenomes</taxon>
        <taxon>ecological metagenomes</taxon>
    </lineage>
</organism>
<accession>A0A0F8YLY5</accession>
<reference evidence="1" key="1">
    <citation type="journal article" date="2015" name="Nature">
        <title>Complex archaea that bridge the gap between prokaryotes and eukaryotes.</title>
        <authorList>
            <person name="Spang A."/>
            <person name="Saw J.H."/>
            <person name="Jorgensen S.L."/>
            <person name="Zaremba-Niedzwiedzka K."/>
            <person name="Martijn J."/>
            <person name="Lind A.E."/>
            <person name="van Eijk R."/>
            <person name="Schleper C."/>
            <person name="Guy L."/>
            <person name="Ettema T.J."/>
        </authorList>
    </citation>
    <scope>NUCLEOTIDE SEQUENCE</scope>
</reference>
<sequence>MKKKKTPNQETSEIRKLITEYLEKHKGETVYPVDIADHYKLNGWKTFQTTQKMKEEGLIH</sequence>
<protein>
    <recommendedName>
        <fullName evidence="2">LexA repressor DNA-binding domain-containing protein</fullName>
    </recommendedName>
</protein>
<dbReference type="EMBL" id="LAZR01068721">
    <property type="protein sequence ID" value="KKK49111.1"/>
    <property type="molecule type" value="Genomic_DNA"/>
</dbReference>